<dbReference type="InterPro" id="IPR001789">
    <property type="entry name" value="Sig_transdc_resp-reg_receiver"/>
</dbReference>
<dbReference type="RefSeq" id="WP_104521258.1">
    <property type="nucleotide sequence ID" value="NZ_NHRY01000239.1"/>
</dbReference>
<comment type="caution">
    <text evidence="6">The sequence shown here is derived from an EMBL/GenBank/DDBJ whole genome shotgun (WGS) entry which is preliminary data.</text>
</comment>
<dbReference type="GO" id="GO:0003677">
    <property type="term" value="F:DNA binding"/>
    <property type="evidence" value="ECO:0007669"/>
    <property type="project" value="UniProtKB-KW"/>
</dbReference>
<protein>
    <submittedName>
        <fullName evidence="6">DNA-binding response regulator</fullName>
    </submittedName>
</protein>
<dbReference type="OrthoDB" id="9814495at2"/>
<dbReference type="AlphaFoldDB" id="A0A2S6N212"/>
<dbReference type="Pfam" id="PF00196">
    <property type="entry name" value="GerE"/>
    <property type="match status" value="1"/>
</dbReference>
<keyword evidence="7" id="KW-1185">Reference proteome</keyword>
<dbReference type="CDD" id="cd17535">
    <property type="entry name" value="REC_NarL-like"/>
    <property type="match status" value="1"/>
</dbReference>
<dbReference type="PROSITE" id="PS50110">
    <property type="entry name" value="RESPONSE_REGULATORY"/>
    <property type="match status" value="1"/>
</dbReference>
<dbReference type="EMBL" id="NHRY01000239">
    <property type="protein sequence ID" value="PPQ28667.1"/>
    <property type="molecule type" value="Genomic_DNA"/>
</dbReference>
<dbReference type="PANTHER" id="PTHR43214">
    <property type="entry name" value="TWO-COMPONENT RESPONSE REGULATOR"/>
    <property type="match status" value="1"/>
</dbReference>
<reference evidence="6 7" key="1">
    <citation type="journal article" date="2018" name="Arch. Microbiol.">
        <title>New insights into the metabolic potential of the phototrophic purple bacterium Rhodopila globiformis DSM 161(T) from its draft genome sequence and evidence for a vanadium-dependent nitrogenase.</title>
        <authorList>
            <person name="Imhoff J.F."/>
            <person name="Rahn T."/>
            <person name="Kunzel S."/>
            <person name="Neulinger S.C."/>
        </authorList>
    </citation>
    <scope>NUCLEOTIDE SEQUENCE [LARGE SCALE GENOMIC DNA]</scope>
    <source>
        <strain evidence="6 7">DSM 161</strain>
    </source>
</reference>
<dbReference type="InterPro" id="IPR016032">
    <property type="entry name" value="Sig_transdc_resp-reg_C-effctor"/>
</dbReference>
<dbReference type="SUPFAM" id="SSF46894">
    <property type="entry name" value="C-terminal effector domain of the bipartite response regulators"/>
    <property type="match status" value="1"/>
</dbReference>
<dbReference type="Pfam" id="PF00072">
    <property type="entry name" value="Response_reg"/>
    <property type="match status" value="1"/>
</dbReference>
<dbReference type="InterPro" id="IPR058245">
    <property type="entry name" value="NreC/VraR/RcsB-like_REC"/>
</dbReference>
<dbReference type="SMART" id="SM00421">
    <property type="entry name" value="HTH_LUXR"/>
    <property type="match status" value="1"/>
</dbReference>
<dbReference type="GO" id="GO:0000160">
    <property type="term" value="P:phosphorelay signal transduction system"/>
    <property type="evidence" value="ECO:0007669"/>
    <property type="project" value="InterPro"/>
</dbReference>
<evidence type="ECO:0000259" key="4">
    <source>
        <dbReference type="PROSITE" id="PS50043"/>
    </source>
</evidence>
<name>A0A2S6N212_RHOGL</name>
<feature type="modified residue" description="4-aspartylphosphate" evidence="3">
    <location>
        <position position="52"/>
    </location>
</feature>
<evidence type="ECO:0000313" key="6">
    <source>
        <dbReference type="EMBL" id="PPQ28667.1"/>
    </source>
</evidence>
<dbReference type="InterPro" id="IPR039420">
    <property type="entry name" value="WalR-like"/>
</dbReference>
<dbReference type="PROSITE" id="PS50043">
    <property type="entry name" value="HTH_LUXR_2"/>
    <property type="match status" value="1"/>
</dbReference>
<evidence type="ECO:0000259" key="5">
    <source>
        <dbReference type="PROSITE" id="PS50110"/>
    </source>
</evidence>
<accession>A0A2S6N212</accession>
<evidence type="ECO:0000256" key="3">
    <source>
        <dbReference type="PROSITE-ProRule" id="PRU00169"/>
    </source>
</evidence>
<dbReference type="InterPro" id="IPR011006">
    <property type="entry name" value="CheY-like_superfamily"/>
</dbReference>
<dbReference type="PANTHER" id="PTHR43214:SF43">
    <property type="entry name" value="TWO-COMPONENT RESPONSE REGULATOR"/>
    <property type="match status" value="1"/>
</dbReference>
<dbReference type="CDD" id="cd06170">
    <property type="entry name" value="LuxR_C_like"/>
    <property type="match status" value="1"/>
</dbReference>
<keyword evidence="2 6" id="KW-0238">DNA-binding</keyword>
<dbReference type="SMART" id="SM00448">
    <property type="entry name" value="REC"/>
    <property type="match status" value="1"/>
</dbReference>
<dbReference type="InterPro" id="IPR000792">
    <property type="entry name" value="Tscrpt_reg_LuxR_C"/>
</dbReference>
<keyword evidence="1 3" id="KW-0597">Phosphoprotein</keyword>
<organism evidence="6 7">
    <name type="scientific">Rhodopila globiformis</name>
    <name type="common">Rhodopseudomonas globiformis</name>
    <dbReference type="NCBI Taxonomy" id="1071"/>
    <lineage>
        <taxon>Bacteria</taxon>
        <taxon>Pseudomonadati</taxon>
        <taxon>Pseudomonadota</taxon>
        <taxon>Alphaproteobacteria</taxon>
        <taxon>Acetobacterales</taxon>
        <taxon>Acetobacteraceae</taxon>
        <taxon>Rhodopila</taxon>
    </lineage>
</organism>
<evidence type="ECO:0000256" key="1">
    <source>
        <dbReference type="ARBA" id="ARBA00022553"/>
    </source>
</evidence>
<evidence type="ECO:0000313" key="7">
    <source>
        <dbReference type="Proteomes" id="UP000239724"/>
    </source>
</evidence>
<dbReference type="Proteomes" id="UP000239724">
    <property type="component" value="Unassembled WGS sequence"/>
</dbReference>
<feature type="domain" description="Response regulatory" evidence="5">
    <location>
        <begin position="2"/>
        <end position="117"/>
    </location>
</feature>
<dbReference type="Gene3D" id="3.40.50.2300">
    <property type="match status" value="1"/>
</dbReference>
<feature type="domain" description="HTH luxR-type" evidence="4">
    <location>
        <begin position="138"/>
        <end position="203"/>
    </location>
</feature>
<proteinExistence type="predicted"/>
<dbReference type="GO" id="GO:0006355">
    <property type="term" value="P:regulation of DNA-templated transcription"/>
    <property type="evidence" value="ECO:0007669"/>
    <property type="project" value="InterPro"/>
</dbReference>
<sequence length="209" mass="22164">MKVLLVDDHAIVRSGLRRLLGGQPQWRIAEAATGRDALALVQDERPDLVVLDLNLPGLGGFELLRRILREHPPARVLVLSMHLQASFAARAIQAGACGYMSKNAAPAELLKALRVVAEGGRYIEAEIAQAVALQTAAAPDPANRLTERDLEIVRLLGAGRSLHEIAAALGLGYKTVANACTQIKAKLGVGRTADLIRLGAAAGESRPLP</sequence>
<dbReference type="PRINTS" id="PR00038">
    <property type="entry name" value="HTHLUXR"/>
</dbReference>
<evidence type="ECO:0000256" key="2">
    <source>
        <dbReference type="ARBA" id="ARBA00023125"/>
    </source>
</evidence>
<dbReference type="SUPFAM" id="SSF52172">
    <property type="entry name" value="CheY-like"/>
    <property type="match status" value="1"/>
</dbReference>
<gene>
    <name evidence="6" type="ORF">CCS01_23500</name>
</gene>